<evidence type="ECO:0000256" key="2">
    <source>
        <dbReference type="ARBA" id="ARBA00023186"/>
    </source>
</evidence>
<comment type="similarity">
    <text evidence="1">Belongs to the prefoldin subunit beta family.</text>
</comment>
<dbReference type="GO" id="GO:0044183">
    <property type="term" value="F:protein folding chaperone"/>
    <property type="evidence" value="ECO:0007669"/>
    <property type="project" value="TreeGrafter"/>
</dbReference>
<dbReference type="InterPro" id="IPR002777">
    <property type="entry name" value="PFD_beta-like"/>
</dbReference>
<evidence type="ECO:0000256" key="1">
    <source>
        <dbReference type="ARBA" id="ARBA00008045"/>
    </source>
</evidence>
<keyword evidence="2" id="KW-0143">Chaperone</keyword>
<dbReference type="Pfam" id="PF01920">
    <property type="entry name" value="Prefoldin_2"/>
    <property type="match status" value="1"/>
</dbReference>
<gene>
    <name evidence="3" type="ORF">D9757_002231</name>
</gene>
<dbReference type="Gene3D" id="1.10.287.370">
    <property type="match status" value="1"/>
</dbReference>
<comment type="caution">
    <text evidence="3">The sequence shown here is derived from an EMBL/GenBank/DDBJ whole genome shotgun (WGS) entry which is preliminary data.</text>
</comment>
<dbReference type="SUPFAM" id="SSF46579">
    <property type="entry name" value="Prefoldin"/>
    <property type="match status" value="1"/>
</dbReference>
<name>A0A8H5HZY7_9AGAR</name>
<dbReference type="InterPro" id="IPR009053">
    <property type="entry name" value="Prefoldin"/>
</dbReference>
<organism evidence="3 4">
    <name type="scientific">Collybiopsis confluens</name>
    <dbReference type="NCBI Taxonomy" id="2823264"/>
    <lineage>
        <taxon>Eukaryota</taxon>
        <taxon>Fungi</taxon>
        <taxon>Dikarya</taxon>
        <taxon>Basidiomycota</taxon>
        <taxon>Agaricomycotina</taxon>
        <taxon>Agaricomycetes</taxon>
        <taxon>Agaricomycetidae</taxon>
        <taxon>Agaricales</taxon>
        <taxon>Marasmiineae</taxon>
        <taxon>Omphalotaceae</taxon>
        <taxon>Collybiopsis</taxon>
    </lineage>
</organism>
<dbReference type="PANTHER" id="PTHR20903:SF0">
    <property type="entry name" value="PREFOLDIN SUBUNIT 1"/>
    <property type="match status" value="1"/>
</dbReference>
<proteinExistence type="inferred from homology"/>
<dbReference type="AlphaFoldDB" id="A0A8H5HZY7"/>
<evidence type="ECO:0000313" key="4">
    <source>
        <dbReference type="Proteomes" id="UP000518752"/>
    </source>
</evidence>
<dbReference type="GO" id="GO:0051082">
    <property type="term" value="F:unfolded protein binding"/>
    <property type="evidence" value="ECO:0007669"/>
    <property type="project" value="InterPro"/>
</dbReference>
<keyword evidence="4" id="KW-1185">Reference proteome</keyword>
<dbReference type="PANTHER" id="PTHR20903">
    <property type="entry name" value="PREFOLDIN SUBUNIT 1-RELATED"/>
    <property type="match status" value="1"/>
</dbReference>
<dbReference type="EMBL" id="JAACJN010000005">
    <property type="protein sequence ID" value="KAF5392507.1"/>
    <property type="molecule type" value="Genomic_DNA"/>
</dbReference>
<dbReference type="Proteomes" id="UP000518752">
    <property type="component" value="Unassembled WGS sequence"/>
</dbReference>
<evidence type="ECO:0008006" key="5">
    <source>
        <dbReference type="Google" id="ProtNLM"/>
    </source>
</evidence>
<dbReference type="GO" id="GO:0016272">
    <property type="term" value="C:prefoldin complex"/>
    <property type="evidence" value="ECO:0007669"/>
    <property type="project" value="InterPro"/>
</dbReference>
<accession>A0A8H5HZY7</accession>
<dbReference type="OrthoDB" id="2015447at2759"/>
<sequence>MSLSDETLRKILVQIQQTAIQSQRAHGLTKQQASAKERERRILQLTIEEISAIKEDVNLYKGVGKMFMMVPRKDMETQLKAQEKELSDDISSLNKKVFHNKLVLGIEAQAKCFQSKYLEKQFNEAQAQLRDIFHHQPKQ</sequence>
<evidence type="ECO:0000313" key="3">
    <source>
        <dbReference type="EMBL" id="KAF5392507.1"/>
    </source>
</evidence>
<protein>
    <recommendedName>
        <fullName evidence="5">Prefoldin subunit 1</fullName>
    </recommendedName>
</protein>
<dbReference type="GO" id="GO:0005737">
    <property type="term" value="C:cytoplasm"/>
    <property type="evidence" value="ECO:0007669"/>
    <property type="project" value="TreeGrafter"/>
</dbReference>
<reference evidence="3 4" key="1">
    <citation type="journal article" date="2020" name="ISME J.">
        <title>Uncovering the hidden diversity of litter-decomposition mechanisms in mushroom-forming fungi.</title>
        <authorList>
            <person name="Floudas D."/>
            <person name="Bentzer J."/>
            <person name="Ahren D."/>
            <person name="Johansson T."/>
            <person name="Persson P."/>
            <person name="Tunlid A."/>
        </authorList>
    </citation>
    <scope>NUCLEOTIDE SEQUENCE [LARGE SCALE GENOMIC DNA]</scope>
    <source>
        <strain evidence="3 4">CBS 406.79</strain>
    </source>
</reference>